<evidence type="ECO:0000313" key="3">
    <source>
        <dbReference type="Proteomes" id="UP000053831"/>
    </source>
</evidence>
<dbReference type="Proteomes" id="UP000053831">
    <property type="component" value="Unassembled WGS sequence"/>
</dbReference>
<evidence type="ECO:0008006" key="4">
    <source>
        <dbReference type="Google" id="ProtNLM"/>
    </source>
</evidence>
<sequence>MQLTSLISGTALVAAAAVQADLQINYYSDNGCHNYQGQVNVNWATTIWGGQKNCYNYQFGTSANIANCDTGNCLCNFFFNQGCTGSSFQTTYGNGGSNCMTAIGSYKSFACYYT</sequence>
<comment type="caution">
    <text evidence="2">The sequence shown here is derived from an EMBL/GenBank/DDBJ whole genome shotgun (WGS) entry which is preliminary data.</text>
</comment>
<proteinExistence type="predicted"/>
<dbReference type="OrthoDB" id="4887973at2759"/>
<evidence type="ECO:0000256" key="1">
    <source>
        <dbReference type="SAM" id="SignalP"/>
    </source>
</evidence>
<keyword evidence="1" id="KW-0732">Signal</keyword>
<organism evidence="2 3">
    <name type="scientific">Escovopsis weberi</name>
    <dbReference type="NCBI Taxonomy" id="150374"/>
    <lineage>
        <taxon>Eukaryota</taxon>
        <taxon>Fungi</taxon>
        <taxon>Dikarya</taxon>
        <taxon>Ascomycota</taxon>
        <taxon>Pezizomycotina</taxon>
        <taxon>Sordariomycetes</taxon>
        <taxon>Hypocreomycetidae</taxon>
        <taxon>Hypocreales</taxon>
        <taxon>Hypocreaceae</taxon>
        <taxon>Escovopsis</taxon>
    </lineage>
</organism>
<dbReference type="AlphaFoldDB" id="A0A0M8MUF3"/>
<gene>
    <name evidence="2" type="ORF">ESCO_005845</name>
</gene>
<feature type="signal peptide" evidence="1">
    <location>
        <begin position="1"/>
        <end position="15"/>
    </location>
</feature>
<dbReference type="STRING" id="150374.A0A0M8MUF3"/>
<accession>A0A0M8MUF3</accession>
<keyword evidence="3" id="KW-1185">Reference proteome</keyword>
<feature type="chain" id="PRO_5012768527" description="Secreted protein" evidence="1">
    <location>
        <begin position="16"/>
        <end position="114"/>
    </location>
</feature>
<protein>
    <recommendedName>
        <fullName evidence="4">Secreted protein</fullName>
    </recommendedName>
</protein>
<reference evidence="2 3" key="1">
    <citation type="submission" date="2015-07" db="EMBL/GenBank/DDBJ databases">
        <title>The genome of the fungus Escovopsis weberi, a specialized disease agent of ant agriculture.</title>
        <authorList>
            <person name="de Man T.J."/>
            <person name="Stajich J.E."/>
            <person name="Kubicek C.P."/>
            <person name="Chenthamara K."/>
            <person name="Atanasova L."/>
            <person name="Druzhinina I.S."/>
            <person name="Birnbaum S."/>
            <person name="Barribeau S.M."/>
            <person name="Teiling C."/>
            <person name="Suen G."/>
            <person name="Currie C."/>
            <person name="Gerardo N.M."/>
        </authorList>
    </citation>
    <scope>NUCLEOTIDE SEQUENCE [LARGE SCALE GENOMIC DNA]</scope>
</reference>
<dbReference type="EMBL" id="LGSR01000028">
    <property type="protein sequence ID" value="KOS17007.1"/>
    <property type="molecule type" value="Genomic_DNA"/>
</dbReference>
<evidence type="ECO:0000313" key="2">
    <source>
        <dbReference type="EMBL" id="KOS17007.1"/>
    </source>
</evidence>
<name>A0A0M8MUF3_ESCWE</name>